<dbReference type="OrthoDB" id="10009287at2759"/>
<dbReference type="GO" id="GO:0071782">
    <property type="term" value="C:endoplasmic reticulum tubular network"/>
    <property type="evidence" value="ECO:0007669"/>
    <property type="project" value="TreeGrafter"/>
</dbReference>
<evidence type="ECO:0000256" key="2">
    <source>
        <dbReference type="SAM" id="MobiDB-lite"/>
    </source>
</evidence>
<accession>A0A814HMX3</accession>
<dbReference type="Proteomes" id="UP000663877">
    <property type="component" value="Unassembled WGS sequence"/>
</dbReference>
<dbReference type="GO" id="GO:0005881">
    <property type="term" value="C:cytoplasmic microtubule"/>
    <property type="evidence" value="ECO:0007669"/>
    <property type="project" value="TreeGrafter"/>
</dbReference>
<dbReference type="AlphaFoldDB" id="A0A814HMX3"/>
<comment type="caution">
    <text evidence="4">The sequence shown here is derived from an EMBL/GenBank/DDBJ whole genome shotgun (WGS) entry which is preliminary data.</text>
</comment>
<dbReference type="GO" id="GO:0071786">
    <property type="term" value="P:endoplasmic reticulum tubular network organization"/>
    <property type="evidence" value="ECO:0007669"/>
    <property type="project" value="TreeGrafter"/>
</dbReference>
<gene>
    <name evidence="4" type="ORF">BJG266_LOCUS16466</name>
    <name evidence="3" type="ORF">QVE165_LOCUS14066</name>
    <name evidence="5" type="ORF">QVE165_LOCUS18261</name>
</gene>
<evidence type="ECO:0000313" key="5">
    <source>
        <dbReference type="EMBL" id="CAF1063027.1"/>
    </source>
</evidence>
<reference evidence="4" key="1">
    <citation type="submission" date="2021-02" db="EMBL/GenBank/DDBJ databases">
        <authorList>
            <person name="Nowell W R."/>
        </authorList>
    </citation>
    <scope>NUCLEOTIDE SEQUENCE</scope>
</reference>
<proteinExistence type="inferred from homology"/>
<sequence length="299" mass="33948">MVSSLLARCIIVTIGTLYPGYRSYKSLINSDLREVVNCLRYWIVFSIFLACETVTDILLSWFPFYYWIKIFIVLWMISPAGSTLLYKRFVQPALKEHEQDIDQLLEQTKQKGYSTLIELTNKGVRYASNLFLNTAVLGQAYLGEHLKRSLSTSDINDGPIKGFSNVPDTLYEEDEVEIDPELTKRLKEDRRYLSKATIPPNRQARPNQREKPDGLANNSSGETEVAKVTVRKQPPRSVNRINSTISSSNEIANHGTVSKRQITKTTIKKSIVKSIAPVEHDANSSNEADDENEKVQTRT</sequence>
<dbReference type="PANTHER" id="PTHR12300:SF117">
    <property type="entry name" value="LP05237P-RELATED"/>
    <property type="match status" value="1"/>
</dbReference>
<feature type="compositionally biased region" description="Polar residues" evidence="2">
    <location>
        <begin position="239"/>
        <end position="260"/>
    </location>
</feature>
<feature type="transmembrane region" description="Helical" evidence="1">
    <location>
        <begin position="41"/>
        <end position="59"/>
    </location>
</feature>
<organism evidence="4 7">
    <name type="scientific">Adineta steineri</name>
    <dbReference type="NCBI Taxonomy" id="433720"/>
    <lineage>
        <taxon>Eukaryota</taxon>
        <taxon>Metazoa</taxon>
        <taxon>Spiralia</taxon>
        <taxon>Gnathifera</taxon>
        <taxon>Rotifera</taxon>
        <taxon>Eurotatoria</taxon>
        <taxon>Bdelloidea</taxon>
        <taxon>Adinetida</taxon>
        <taxon>Adinetidae</taxon>
        <taxon>Adineta</taxon>
    </lineage>
</organism>
<dbReference type="EMBL" id="CAJNOI010000076">
    <property type="protein sequence ID" value="CAF1011015.1"/>
    <property type="molecule type" value="Genomic_DNA"/>
</dbReference>
<dbReference type="GO" id="GO:0008017">
    <property type="term" value="F:microtubule binding"/>
    <property type="evidence" value="ECO:0007669"/>
    <property type="project" value="TreeGrafter"/>
</dbReference>
<name>A0A814HMX3_9BILA</name>
<dbReference type="EMBL" id="CAJNOM010000107">
    <property type="protein sequence ID" value="CAF1063027.1"/>
    <property type="molecule type" value="Genomic_DNA"/>
</dbReference>
<evidence type="ECO:0000313" key="6">
    <source>
        <dbReference type="Proteomes" id="UP000663832"/>
    </source>
</evidence>
<feature type="region of interest" description="Disordered" evidence="2">
    <location>
        <begin position="189"/>
        <end position="299"/>
    </location>
</feature>
<evidence type="ECO:0000256" key="1">
    <source>
        <dbReference type="RuleBase" id="RU362006"/>
    </source>
</evidence>
<dbReference type="Pfam" id="PF03134">
    <property type="entry name" value="TB2_DP1_HVA22"/>
    <property type="match status" value="1"/>
</dbReference>
<evidence type="ECO:0000313" key="7">
    <source>
        <dbReference type="Proteomes" id="UP000663877"/>
    </source>
</evidence>
<dbReference type="EMBL" id="CAJNOM010000073">
    <property type="protein sequence ID" value="CAF0984879.1"/>
    <property type="molecule type" value="Genomic_DNA"/>
</dbReference>
<keyword evidence="1" id="KW-1133">Transmembrane helix</keyword>
<feature type="transmembrane region" description="Helical" evidence="1">
    <location>
        <begin position="5"/>
        <end position="21"/>
    </location>
</feature>
<evidence type="ECO:0000313" key="3">
    <source>
        <dbReference type="EMBL" id="CAF0984879.1"/>
    </source>
</evidence>
<keyword evidence="1" id="KW-0812">Transmembrane</keyword>
<keyword evidence="6" id="KW-1185">Reference proteome</keyword>
<evidence type="ECO:0000313" key="4">
    <source>
        <dbReference type="EMBL" id="CAF1011015.1"/>
    </source>
</evidence>
<dbReference type="Proteomes" id="UP000663832">
    <property type="component" value="Unassembled WGS sequence"/>
</dbReference>
<dbReference type="InterPro" id="IPR004345">
    <property type="entry name" value="TB2_DP1_HVA22"/>
</dbReference>
<comment type="similarity">
    <text evidence="1">Belongs to the DP1 family.</text>
</comment>
<dbReference type="PANTHER" id="PTHR12300">
    <property type="entry name" value="HVA22-LIKE PROTEINS"/>
    <property type="match status" value="1"/>
</dbReference>
<comment type="subcellular location">
    <subcellularLocation>
        <location evidence="1">Membrane</location>
        <topology evidence="1">Multi-pass membrane protein</topology>
    </subcellularLocation>
</comment>
<keyword evidence="1" id="KW-0472">Membrane</keyword>
<dbReference type="GO" id="GO:0005789">
    <property type="term" value="C:endoplasmic reticulum membrane"/>
    <property type="evidence" value="ECO:0007669"/>
    <property type="project" value="TreeGrafter"/>
</dbReference>
<feature type="transmembrane region" description="Helical" evidence="1">
    <location>
        <begin position="66"/>
        <end position="86"/>
    </location>
</feature>
<protein>
    <recommendedName>
        <fullName evidence="1">Receptor expression-enhancing protein</fullName>
    </recommendedName>
</protein>